<dbReference type="AlphaFoldDB" id="A0A0F8ZW16"/>
<comment type="caution">
    <text evidence="1">The sequence shown here is derived from an EMBL/GenBank/DDBJ whole genome shotgun (WGS) entry which is preliminary data.</text>
</comment>
<organism evidence="1">
    <name type="scientific">marine sediment metagenome</name>
    <dbReference type="NCBI Taxonomy" id="412755"/>
    <lineage>
        <taxon>unclassified sequences</taxon>
        <taxon>metagenomes</taxon>
        <taxon>ecological metagenomes</taxon>
    </lineage>
</organism>
<reference evidence="1" key="1">
    <citation type="journal article" date="2015" name="Nature">
        <title>Complex archaea that bridge the gap between prokaryotes and eukaryotes.</title>
        <authorList>
            <person name="Spang A."/>
            <person name="Saw J.H."/>
            <person name="Jorgensen S.L."/>
            <person name="Zaremba-Niedzwiedzka K."/>
            <person name="Martijn J."/>
            <person name="Lind A.E."/>
            <person name="van Eijk R."/>
            <person name="Schleper C."/>
            <person name="Guy L."/>
            <person name="Ettema T.J."/>
        </authorList>
    </citation>
    <scope>NUCLEOTIDE SEQUENCE</scope>
</reference>
<proteinExistence type="predicted"/>
<name>A0A0F8ZW16_9ZZZZ</name>
<protein>
    <submittedName>
        <fullName evidence="1">Uncharacterized protein</fullName>
    </submittedName>
</protein>
<accession>A0A0F8ZW16</accession>
<sequence>MAFTGIRQWLRARLETKNYSKTDQGSFRIGHSYSDALIEAVSRRDEAGYFYSTGIVGMAFKDGFSIVDGEGMRVDALSDELEKLNWLESIIRGVVLERKDGAVTFVLFDEGHLMPFRKSNVQFRIDAFGDFTAFKLKEKIGGGNTDIYHYAGDVEQLDLPVEQVVEDIGDLDDVFHEVLRPDEYRYQGISVLEPILDVLNTRRIIIGAIGIHATRKAAGLR</sequence>
<dbReference type="EMBL" id="LAZR01049233">
    <property type="protein sequence ID" value="KKK90120.1"/>
    <property type="molecule type" value="Genomic_DNA"/>
</dbReference>
<feature type="non-terminal residue" evidence="1">
    <location>
        <position position="221"/>
    </location>
</feature>
<gene>
    <name evidence="1" type="ORF">LCGC14_2726260</name>
</gene>
<evidence type="ECO:0000313" key="1">
    <source>
        <dbReference type="EMBL" id="KKK90120.1"/>
    </source>
</evidence>